<dbReference type="InterPro" id="IPR047212">
    <property type="entry name" value="TPP_POXB-like"/>
</dbReference>
<protein>
    <submittedName>
        <fullName evidence="7">Thiamine pyrophosphate-requiring protein</fullName>
    </submittedName>
</protein>
<keyword evidence="8" id="KW-1185">Reference proteome</keyword>
<dbReference type="Pfam" id="PF02775">
    <property type="entry name" value="TPP_enzyme_C"/>
    <property type="match status" value="1"/>
</dbReference>
<evidence type="ECO:0000259" key="6">
    <source>
        <dbReference type="Pfam" id="PF02776"/>
    </source>
</evidence>
<feature type="domain" description="Thiamine pyrophosphate enzyme N-terminal TPP-binding" evidence="6">
    <location>
        <begin position="4"/>
        <end position="119"/>
    </location>
</feature>
<dbReference type="AlphaFoldDB" id="A0A7I9VRQ5"/>
<dbReference type="GO" id="GO:0030976">
    <property type="term" value="F:thiamine pyrophosphate binding"/>
    <property type="evidence" value="ECO:0007669"/>
    <property type="project" value="InterPro"/>
</dbReference>
<dbReference type="InterPro" id="IPR047210">
    <property type="entry name" value="TPP_PYR_POXB-like"/>
</dbReference>
<keyword evidence="2 3" id="KW-0786">Thiamine pyrophosphate</keyword>
<evidence type="ECO:0000313" key="7">
    <source>
        <dbReference type="EMBL" id="GEJ59041.1"/>
    </source>
</evidence>
<dbReference type="GO" id="GO:0003824">
    <property type="term" value="F:catalytic activity"/>
    <property type="evidence" value="ECO:0007669"/>
    <property type="project" value="InterPro"/>
</dbReference>
<dbReference type="EMBL" id="BJTG01000010">
    <property type="protein sequence ID" value="GEJ59041.1"/>
    <property type="molecule type" value="Genomic_DNA"/>
</dbReference>
<dbReference type="PROSITE" id="PS00187">
    <property type="entry name" value="TPP_ENZYMES"/>
    <property type="match status" value="1"/>
</dbReference>
<reference evidence="8" key="1">
    <citation type="journal article" date="2020" name="Appl. Environ. Microbiol.">
        <title>Diazotrophic Anaeromyxobacter Isolates from Soils.</title>
        <authorList>
            <person name="Masuda Y."/>
            <person name="Yamanaka H."/>
            <person name="Xu Z.X."/>
            <person name="Shiratori Y."/>
            <person name="Aono T."/>
            <person name="Amachi S."/>
            <person name="Senoo K."/>
            <person name="Itoh H."/>
        </authorList>
    </citation>
    <scope>NUCLEOTIDE SEQUENCE [LARGE SCALE GENOMIC DNA]</scope>
    <source>
        <strain evidence="8">R267</strain>
    </source>
</reference>
<evidence type="ECO:0000256" key="3">
    <source>
        <dbReference type="RuleBase" id="RU362132"/>
    </source>
</evidence>
<dbReference type="SUPFAM" id="SSF52467">
    <property type="entry name" value="DHS-like NAD/FAD-binding domain"/>
    <property type="match status" value="1"/>
</dbReference>
<dbReference type="InterPro" id="IPR029035">
    <property type="entry name" value="DHS-like_NAD/FAD-binding_dom"/>
</dbReference>
<evidence type="ECO:0000259" key="5">
    <source>
        <dbReference type="Pfam" id="PF02775"/>
    </source>
</evidence>
<dbReference type="NCBIfam" id="NF006129">
    <property type="entry name" value="PRK08273.1"/>
    <property type="match status" value="1"/>
</dbReference>
<dbReference type="InterPro" id="IPR012000">
    <property type="entry name" value="Thiamin_PyroP_enz_cen_dom"/>
</dbReference>
<comment type="similarity">
    <text evidence="1 3">Belongs to the TPP enzyme family.</text>
</comment>
<dbReference type="GO" id="GO:0019752">
    <property type="term" value="P:carboxylic acid metabolic process"/>
    <property type="evidence" value="ECO:0007669"/>
    <property type="project" value="UniProtKB-ARBA"/>
</dbReference>
<dbReference type="Gene3D" id="3.40.50.1220">
    <property type="entry name" value="TPP-binding domain"/>
    <property type="match status" value="1"/>
</dbReference>
<dbReference type="InterPro" id="IPR011766">
    <property type="entry name" value="TPP_enzyme_TPP-bd"/>
</dbReference>
<dbReference type="RefSeq" id="WP_176068163.1">
    <property type="nucleotide sequence ID" value="NZ_BJTG01000010.1"/>
</dbReference>
<dbReference type="InterPro" id="IPR000399">
    <property type="entry name" value="TPP-bd_CS"/>
</dbReference>
<dbReference type="Gene3D" id="3.40.50.970">
    <property type="match status" value="2"/>
</dbReference>
<accession>A0A7I9VRQ5</accession>
<dbReference type="CDD" id="cd07039">
    <property type="entry name" value="TPP_PYR_POX"/>
    <property type="match status" value="1"/>
</dbReference>
<dbReference type="InterPro" id="IPR012001">
    <property type="entry name" value="Thiamin_PyroP_enz_TPP-bd_dom"/>
</dbReference>
<dbReference type="CDD" id="cd02014">
    <property type="entry name" value="TPP_POX"/>
    <property type="match status" value="1"/>
</dbReference>
<evidence type="ECO:0000256" key="2">
    <source>
        <dbReference type="ARBA" id="ARBA00023052"/>
    </source>
</evidence>
<evidence type="ECO:0000259" key="4">
    <source>
        <dbReference type="Pfam" id="PF00205"/>
    </source>
</evidence>
<dbReference type="GO" id="GO:0000287">
    <property type="term" value="F:magnesium ion binding"/>
    <property type="evidence" value="ECO:0007669"/>
    <property type="project" value="InterPro"/>
</dbReference>
<proteinExistence type="inferred from homology"/>
<organism evidence="7 8">
    <name type="scientific">Anaeromyxobacter diazotrophicus</name>
    <dbReference type="NCBI Taxonomy" id="2590199"/>
    <lineage>
        <taxon>Bacteria</taxon>
        <taxon>Pseudomonadati</taxon>
        <taxon>Myxococcota</taxon>
        <taxon>Myxococcia</taxon>
        <taxon>Myxococcales</taxon>
        <taxon>Cystobacterineae</taxon>
        <taxon>Anaeromyxobacteraceae</taxon>
        <taxon>Anaeromyxobacter</taxon>
    </lineage>
</organism>
<dbReference type="InterPro" id="IPR029061">
    <property type="entry name" value="THDP-binding"/>
</dbReference>
<dbReference type="PANTHER" id="PTHR42981">
    <property type="entry name" value="PYRUVATE DEHYDROGENASE [UBIQUINONE]"/>
    <property type="match status" value="1"/>
</dbReference>
<dbReference type="Pfam" id="PF00205">
    <property type="entry name" value="TPP_enzyme_M"/>
    <property type="match status" value="1"/>
</dbReference>
<comment type="caution">
    <text evidence="7">The sequence shown here is derived from an EMBL/GenBank/DDBJ whole genome shotgun (WGS) entry which is preliminary data.</text>
</comment>
<gene>
    <name evidence="7" type="ORF">AMYX_37820</name>
</gene>
<evidence type="ECO:0000256" key="1">
    <source>
        <dbReference type="ARBA" id="ARBA00007812"/>
    </source>
</evidence>
<dbReference type="Proteomes" id="UP000503640">
    <property type="component" value="Unassembled WGS sequence"/>
</dbReference>
<dbReference type="PANTHER" id="PTHR42981:SF2">
    <property type="entry name" value="PYRUVATE DEHYDROGENASE [UBIQUINONE]"/>
    <property type="match status" value="1"/>
</dbReference>
<evidence type="ECO:0000313" key="8">
    <source>
        <dbReference type="Proteomes" id="UP000503640"/>
    </source>
</evidence>
<sequence length="596" mass="65626">MATTVGQYILERLVQWGIRRVFGYPGDGINGIFAGFHHVKELELVQVRHEEMAAFMACAHAKFTRQVGVCMATSGPGAIHLLNGLYDAKMDHQPVVAIVGQSARTALGGDFQQEVDLQNLFKDVAKEYVQTMMVPQQARQLVDRAIRSALAERTVTCLIVPNDVQELPAGDPPDKHATVHTGIGRGWLPPRVVPREEDLGRAAELLNAGQRVAMLVGAGAKGAAAEVEEVADLLGAGCAKALLGKDVLPDDLPWVTGAIGLLGTKPSWDLMMECDTLLMVGSSFPYSEFLPTEGQARGVQIDLDGRLLSLRYPMELALVGDAKETLRALAPRLRRKTDRGWREKLEKEVARWWRVLETRAMAKANPVNPQRVYWELSPRLPDGCILCADSGSSANWYARDLKIRRGMMASLSGNLATMGPGVPYAIGAKFAHPDRVVLALVGDGAMQMNGNEELITVSKYWRRWKDPRLVVLVLNNRDLNQVTWEQRVMEGDAKLKASQDIPDFPYASYAESLGLMGVRVDRPEQIGPAWDAALRADRPCVVEAVTDPEVPPLPPHITVEQAKGMLSAILKGDPERGAMIRRSWKQMTDTWFPDKA</sequence>
<name>A0A7I9VRQ5_9BACT</name>
<dbReference type="SUPFAM" id="SSF52518">
    <property type="entry name" value="Thiamin diphosphate-binding fold (THDP-binding)"/>
    <property type="match status" value="2"/>
</dbReference>
<feature type="domain" description="Thiamine pyrophosphate enzyme TPP-binding" evidence="5">
    <location>
        <begin position="389"/>
        <end position="543"/>
    </location>
</feature>
<dbReference type="Pfam" id="PF02776">
    <property type="entry name" value="TPP_enzyme_N"/>
    <property type="match status" value="1"/>
</dbReference>
<feature type="domain" description="Thiamine pyrophosphate enzyme central" evidence="4">
    <location>
        <begin position="201"/>
        <end position="329"/>
    </location>
</feature>
<dbReference type="InterPro" id="IPR047211">
    <property type="entry name" value="POXB-like"/>
</dbReference>